<feature type="transmembrane region" description="Helical" evidence="1">
    <location>
        <begin position="164"/>
        <end position="186"/>
    </location>
</feature>
<evidence type="ECO:0000313" key="2">
    <source>
        <dbReference type="EMBL" id="TCC11754.1"/>
    </source>
</evidence>
<sequence>MRWRQPPHTGEVPIDAYLAALSKELWGPRRRKADLLAEARDHLTDASEAFEADGLGRYDAEKHAVAEFGTLEEVAPGYRADLAVSQSRRTAVLLFAALIIQPIVWREGAWSWNSGPDDPNPLNDLLQALVRNVGTIAMVGAVLAVVAAGIGLRSPFVRTHVTKVTTLFALANAVAIGGIGVLMALTSPHPNGLLDLSVVGAFVVLPLVLVGQQAARGLRLARA</sequence>
<dbReference type="AlphaFoldDB" id="A0A4R0HP02"/>
<dbReference type="Proteomes" id="UP000292346">
    <property type="component" value="Unassembled WGS sequence"/>
</dbReference>
<comment type="caution">
    <text evidence="2">The sequence shown here is derived from an EMBL/GenBank/DDBJ whole genome shotgun (WGS) entry which is preliminary data.</text>
</comment>
<protein>
    <submittedName>
        <fullName evidence="2">Uncharacterized protein</fullName>
    </submittedName>
</protein>
<feature type="transmembrane region" description="Helical" evidence="1">
    <location>
        <begin position="132"/>
        <end position="152"/>
    </location>
</feature>
<keyword evidence="3" id="KW-1185">Reference proteome</keyword>
<feature type="transmembrane region" description="Helical" evidence="1">
    <location>
        <begin position="192"/>
        <end position="210"/>
    </location>
</feature>
<evidence type="ECO:0000313" key="3">
    <source>
        <dbReference type="Proteomes" id="UP000292346"/>
    </source>
</evidence>
<dbReference type="InterPro" id="IPR047928">
    <property type="entry name" value="Perm_prefix_1"/>
</dbReference>
<dbReference type="Pfam" id="PF22564">
    <property type="entry name" value="HAAS"/>
    <property type="match status" value="1"/>
</dbReference>
<proteinExistence type="predicted"/>
<accession>A0A4R0HP02</accession>
<dbReference type="OrthoDB" id="5187995at2"/>
<keyword evidence="1" id="KW-1133">Transmembrane helix</keyword>
<organism evidence="2 3">
    <name type="scientific">Kribbella soli</name>
    <dbReference type="NCBI Taxonomy" id="1124743"/>
    <lineage>
        <taxon>Bacteria</taxon>
        <taxon>Bacillati</taxon>
        <taxon>Actinomycetota</taxon>
        <taxon>Actinomycetes</taxon>
        <taxon>Propionibacteriales</taxon>
        <taxon>Kribbellaceae</taxon>
        <taxon>Kribbella</taxon>
    </lineage>
</organism>
<reference evidence="2 3" key="1">
    <citation type="submission" date="2019-02" db="EMBL/GenBank/DDBJ databases">
        <title>Kribbella capetownensis sp. nov. and Kribbella speibonae sp. nov., isolated from soil.</title>
        <authorList>
            <person name="Curtis S.M."/>
            <person name="Norton I."/>
            <person name="Everest G.J."/>
            <person name="Meyers P.R."/>
        </authorList>
    </citation>
    <scope>NUCLEOTIDE SEQUENCE [LARGE SCALE GENOMIC DNA]</scope>
    <source>
        <strain evidence="2 3">KCTC 29219</strain>
    </source>
</reference>
<gene>
    <name evidence="2" type="ORF">E0H45_11020</name>
</gene>
<keyword evidence="1" id="KW-0472">Membrane</keyword>
<keyword evidence="1" id="KW-0812">Transmembrane</keyword>
<dbReference type="EMBL" id="SJJZ01000001">
    <property type="protein sequence ID" value="TCC11754.1"/>
    <property type="molecule type" value="Genomic_DNA"/>
</dbReference>
<feature type="transmembrane region" description="Helical" evidence="1">
    <location>
        <begin position="91"/>
        <end position="112"/>
    </location>
</feature>
<evidence type="ECO:0000256" key="1">
    <source>
        <dbReference type="SAM" id="Phobius"/>
    </source>
</evidence>
<name>A0A4R0HP02_9ACTN</name>
<dbReference type="NCBIfam" id="NF038403">
    <property type="entry name" value="perm_prefix_1"/>
    <property type="match status" value="1"/>
</dbReference>